<dbReference type="EMBL" id="RWGY01000039">
    <property type="protein sequence ID" value="TVU11516.1"/>
    <property type="molecule type" value="Genomic_DNA"/>
</dbReference>
<protein>
    <submittedName>
        <fullName evidence="2">Uncharacterized protein</fullName>
    </submittedName>
</protein>
<name>A0A5J9TJB5_9POAL</name>
<feature type="region of interest" description="Disordered" evidence="1">
    <location>
        <begin position="1"/>
        <end position="38"/>
    </location>
</feature>
<proteinExistence type="predicted"/>
<accession>A0A5J9TJB5</accession>
<feature type="compositionally biased region" description="Low complexity" evidence="1">
    <location>
        <begin position="25"/>
        <end position="38"/>
    </location>
</feature>
<organism evidence="2 3">
    <name type="scientific">Eragrostis curvula</name>
    <name type="common">weeping love grass</name>
    <dbReference type="NCBI Taxonomy" id="38414"/>
    <lineage>
        <taxon>Eukaryota</taxon>
        <taxon>Viridiplantae</taxon>
        <taxon>Streptophyta</taxon>
        <taxon>Embryophyta</taxon>
        <taxon>Tracheophyta</taxon>
        <taxon>Spermatophyta</taxon>
        <taxon>Magnoliopsida</taxon>
        <taxon>Liliopsida</taxon>
        <taxon>Poales</taxon>
        <taxon>Poaceae</taxon>
        <taxon>PACMAD clade</taxon>
        <taxon>Chloridoideae</taxon>
        <taxon>Eragrostideae</taxon>
        <taxon>Eragrostidinae</taxon>
        <taxon>Eragrostis</taxon>
    </lineage>
</organism>
<comment type="caution">
    <text evidence="2">The sequence shown here is derived from an EMBL/GenBank/DDBJ whole genome shotgun (WGS) entry which is preliminary data.</text>
</comment>
<dbReference type="AlphaFoldDB" id="A0A5J9TJB5"/>
<sequence>MAGTGLGTAHWDTASTPTLSEIRARSSSSAPPIRPRPSAAQIQFDQALAQLREEMEAKL</sequence>
<gene>
    <name evidence="2" type="ORF">EJB05_45107</name>
</gene>
<evidence type="ECO:0000313" key="3">
    <source>
        <dbReference type="Proteomes" id="UP000324897"/>
    </source>
</evidence>
<dbReference type="Proteomes" id="UP000324897">
    <property type="component" value="Chromosome 3"/>
</dbReference>
<reference evidence="2 3" key="1">
    <citation type="journal article" date="2019" name="Sci. Rep.">
        <title>A high-quality genome of Eragrostis curvula grass provides insights into Poaceae evolution and supports new strategies to enhance forage quality.</title>
        <authorList>
            <person name="Carballo J."/>
            <person name="Santos B.A.C.M."/>
            <person name="Zappacosta D."/>
            <person name="Garbus I."/>
            <person name="Selva J.P."/>
            <person name="Gallo C.A."/>
            <person name="Diaz A."/>
            <person name="Albertini E."/>
            <person name="Caccamo M."/>
            <person name="Echenique V."/>
        </authorList>
    </citation>
    <scope>NUCLEOTIDE SEQUENCE [LARGE SCALE GENOMIC DNA]</scope>
    <source>
        <strain evidence="3">cv. Victoria</strain>
        <tissue evidence="2">Leaf</tissue>
    </source>
</reference>
<dbReference type="Gramene" id="TVU11516">
    <property type="protein sequence ID" value="TVU11516"/>
    <property type="gene ID" value="EJB05_45107"/>
</dbReference>
<evidence type="ECO:0000313" key="2">
    <source>
        <dbReference type="EMBL" id="TVU11516.1"/>
    </source>
</evidence>
<keyword evidence="3" id="KW-1185">Reference proteome</keyword>
<evidence type="ECO:0000256" key="1">
    <source>
        <dbReference type="SAM" id="MobiDB-lite"/>
    </source>
</evidence>